<dbReference type="PANTHER" id="PTHR35918">
    <property type="entry name" value="OS06G0674800 PROTEIN"/>
    <property type="match status" value="1"/>
</dbReference>
<feature type="compositionally biased region" description="Basic and acidic residues" evidence="2">
    <location>
        <begin position="380"/>
        <end position="392"/>
    </location>
</feature>
<name>A0ABD1Y444_9MARC</name>
<evidence type="ECO:0000256" key="1">
    <source>
        <dbReference type="ARBA" id="ARBA00004906"/>
    </source>
</evidence>
<evidence type="ECO:0000259" key="3">
    <source>
        <dbReference type="PROSITE" id="PS50097"/>
    </source>
</evidence>
<dbReference type="Pfam" id="PF00651">
    <property type="entry name" value="BTB"/>
    <property type="match status" value="1"/>
</dbReference>
<gene>
    <name evidence="4" type="ORF">R1flu_001738</name>
</gene>
<dbReference type="InterPro" id="IPR011333">
    <property type="entry name" value="SKP1/BTB/POZ_sf"/>
</dbReference>
<dbReference type="Gene3D" id="3.30.710.10">
    <property type="entry name" value="Potassium Channel Kv1.1, Chain A"/>
    <property type="match status" value="2"/>
</dbReference>
<reference evidence="4 5" key="1">
    <citation type="submission" date="2024-09" db="EMBL/GenBank/DDBJ databases">
        <title>Chromosome-scale assembly of Riccia fluitans.</title>
        <authorList>
            <person name="Paukszto L."/>
            <person name="Sawicki J."/>
            <person name="Karawczyk K."/>
            <person name="Piernik-Szablinska J."/>
            <person name="Szczecinska M."/>
            <person name="Mazdziarz M."/>
        </authorList>
    </citation>
    <scope>NUCLEOTIDE SEQUENCE [LARGE SCALE GENOMIC DNA]</scope>
    <source>
        <strain evidence="4">Rf_01</strain>
        <tissue evidence="4">Aerial parts of the thallus</tissue>
    </source>
</reference>
<dbReference type="InterPro" id="IPR011989">
    <property type="entry name" value="ARM-like"/>
</dbReference>
<organism evidence="4 5">
    <name type="scientific">Riccia fluitans</name>
    <dbReference type="NCBI Taxonomy" id="41844"/>
    <lineage>
        <taxon>Eukaryota</taxon>
        <taxon>Viridiplantae</taxon>
        <taxon>Streptophyta</taxon>
        <taxon>Embryophyta</taxon>
        <taxon>Marchantiophyta</taxon>
        <taxon>Marchantiopsida</taxon>
        <taxon>Marchantiidae</taxon>
        <taxon>Marchantiales</taxon>
        <taxon>Ricciaceae</taxon>
        <taxon>Riccia</taxon>
    </lineage>
</organism>
<dbReference type="InterPro" id="IPR059007">
    <property type="entry name" value="ARM_At1g04390"/>
</dbReference>
<dbReference type="PROSITE" id="PS50097">
    <property type="entry name" value="BTB"/>
    <property type="match status" value="2"/>
</dbReference>
<dbReference type="Proteomes" id="UP001605036">
    <property type="component" value="Unassembled WGS sequence"/>
</dbReference>
<dbReference type="SUPFAM" id="SSF54695">
    <property type="entry name" value="POZ domain"/>
    <property type="match status" value="2"/>
</dbReference>
<feature type="region of interest" description="Disordered" evidence="2">
    <location>
        <begin position="760"/>
        <end position="785"/>
    </location>
</feature>
<proteinExistence type="predicted"/>
<feature type="domain" description="BTB" evidence="3">
    <location>
        <begin position="873"/>
        <end position="954"/>
    </location>
</feature>
<keyword evidence="5" id="KW-1185">Reference proteome</keyword>
<dbReference type="PANTHER" id="PTHR35918:SF1">
    <property type="entry name" value="BTB DOMAIN-CONTAINING PROTEIN"/>
    <property type="match status" value="1"/>
</dbReference>
<dbReference type="InterPro" id="IPR044953">
    <property type="entry name" value="At1g04390-like"/>
</dbReference>
<comment type="pathway">
    <text evidence="1">Protein modification; protein ubiquitination.</text>
</comment>
<dbReference type="AlphaFoldDB" id="A0ABD1Y444"/>
<dbReference type="InterPro" id="IPR000210">
    <property type="entry name" value="BTB/POZ_dom"/>
</dbReference>
<evidence type="ECO:0000313" key="4">
    <source>
        <dbReference type="EMBL" id="KAL2621533.1"/>
    </source>
</evidence>
<accession>A0ABD1Y444</accession>
<dbReference type="EMBL" id="JBHFFA010000006">
    <property type="protein sequence ID" value="KAL2621533.1"/>
    <property type="molecule type" value="Genomic_DNA"/>
</dbReference>
<evidence type="ECO:0000313" key="5">
    <source>
        <dbReference type="Proteomes" id="UP001605036"/>
    </source>
</evidence>
<dbReference type="InterPro" id="IPR016024">
    <property type="entry name" value="ARM-type_fold"/>
</dbReference>
<feature type="domain" description="BTB" evidence="3">
    <location>
        <begin position="726"/>
        <end position="823"/>
    </location>
</feature>
<dbReference type="Gene3D" id="1.25.10.10">
    <property type="entry name" value="Leucine-rich Repeat Variant"/>
    <property type="match status" value="1"/>
</dbReference>
<dbReference type="SUPFAM" id="SSF48371">
    <property type="entry name" value="ARM repeat"/>
    <property type="match status" value="1"/>
</dbReference>
<feature type="compositionally biased region" description="Polar residues" evidence="2">
    <location>
        <begin position="767"/>
        <end position="778"/>
    </location>
</feature>
<dbReference type="Pfam" id="PF26522">
    <property type="entry name" value="ARM_6"/>
    <property type="match status" value="1"/>
</dbReference>
<evidence type="ECO:0000256" key="2">
    <source>
        <dbReference type="SAM" id="MobiDB-lite"/>
    </source>
</evidence>
<feature type="region of interest" description="Disordered" evidence="2">
    <location>
        <begin position="380"/>
        <end position="411"/>
    </location>
</feature>
<dbReference type="SMART" id="SM00225">
    <property type="entry name" value="BTB"/>
    <property type="match status" value="2"/>
</dbReference>
<protein>
    <recommendedName>
        <fullName evidence="3">BTB domain-containing protein</fullName>
    </recommendedName>
</protein>
<comment type="caution">
    <text evidence="4">The sequence shown here is derived from an EMBL/GenBank/DDBJ whole genome shotgun (WGS) entry which is preliminary data.</text>
</comment>
<sequence length="1074" mass="117322">MNQHRQRRPQQRGFVVPQHEQERMLQVLQRLQSSLQLGLKLTSSDKTGRKRWCNTDAEVQLQALRAISAFVSALASYPGRPHSLQIPLEDSVATLENLLRAKMETVYSKAADVTAALVDVMGDGLLAYGGRRLVGPLTDRLKNSKLTIAVPAATALHGILLKIKFGAHIKASDDSTWKALQDADVLEVISHSVQEDEEVSAKDATLLKLGAVILERWPESRYRLGRSSSFRTSLLLRCKSRNDLVAQGALRTVSALALCGSVASLMLDDADRLWSTVASCLRPTTDRKTQLEAFRILTSLSRASSFGASFTGPHVAAIAAGCVRALELGDGKWYPEVGSLIAEAAHATSSILSWPGSHHSSFLYSGVEGLLLATLSGARDKENKRSDPHQEDQLAESVVNQNVDRRGHPKKLNPRIRPLLWETLGWLGAHQHSADAEPPFPQTKPGQLNSRLLKLACTSFLKALCKRGQSPVLSEVKSTQHVGADHDGSFLEEQACSAAEVVQNSKAVLLLLCSPSPAVSARTKVYLEDALSSYGWDWLPSLAKTTALGVSRTDQLQLLTNLLAVACLSWIEDCRDELLKFGVLESVLGIVRGQTETMDQVKTERLSAMGASVHSVGSRACCFDAISWGGNDSVLFAALWALPKLLQCSGWVKKIRESVSDEILEKYNESEGGDFVYIMWKLAGDRSRAAGVRWWSVCSLACFGIFGFPSNMGRDLKRSLDESSLADLIFILNDGTRLPAHGIVLSVRCESLVPAKVGGSSRRLHESSPQYSESQQTEGLDAEQSDSALTSIPSEVHVSPRLTYRVFSTLLDYIYAGIVCIPSALVAEIKVVAKRCRLEPLVSLLQGRSPAWGQRSAPCDLEPALGEKGDSLADVLLLAVKSQDGVRREGAASEASDYLRAHRFILSARCQYFQALFRSGMRDSTGKVIEIQASKSSILELLRYLYSGAMTSRGTTCAWMNLELEAQLEYLRSLLELVDLTGQWLLDDLQQSTCALIGTCLKSNILLCPPVMSLAAAGQLWIIVELCTAYMAPAYMELRDSGSLDGLNEDLSEFVREAHVKLHLSGKLGDARLD</sequence>